<reference evidence="9" key="1">
    <citation type="journal article" date="2014" name="Int. J. Syst. Evol. Microbiol.">
        <title>Complete genome sequence of Corynebacterium casei LMG S-19264T (=DSM 44701T), isolated from a smear-ripened cheese.</title>
        <authorList>
            <consortium name="US DOE Joint Genome Institute (JGI-PGF)"/>
            <person name="Walter F."/>
            <person name="Albersmeier A."/>
            <person name="Kalinowski J."/>
            <person name="Ruckert C."/>
        </authorList>
    </citation>
    <scope>NUCLEOTIDE SEQUENCE</scope>
    <source>
        <strain evidence="9">JCM 3276</strain>
    </source>
</reference>
<dbReference type="Gene3D" id="1.10.150.480">
    <property type="match status" value="1"/>
</dbReference>
<keyword evidence="3 7" id="KW-0732">Signal</keyword>
<dbReference type="RefSeq" id="WP_189208850.1">
    <property type="nucleotide sequence ID" value="NZ_BMRB01000001.1"/>
</dbReference>
<evidence type="ECO:0000256" key="6">
    <source>
        <dbReference type="SAM" id="Phobius"/>
    </source>
</evidence>
<keyword evidence="4" id="KW-0572">Peptidoglycan-anchor</keyword>
<feature type="region of interest" description="Disordered" evidence="5">
    <location>
        <begin position="325"/>
        <end position="361"/>
    </location>
</feature>
<name>A0A918G489_9PSEU</name>
<dbReference type="PROSITE" id="PS50847">
    <property type="entry name" value="GRAM_POS_ANCHORING"/>
    <property type="match status" value="1"/>
</dbReference>
<feature type="transmembrane region" description="Helical" evidence="6">
    <location>
        <begin position="369"/>
        <end position="389"/>
    </location>
</feature>
<dbReference type="InterPro" id="IPR023849">
    <property type="entry name" value="TQXA_dom"/>
</dbReference>
<dbReference type="EMBL" id="BMRB01000001">
    <property type="protein sequence ID" value="GGS17581.1"/>
    <property type="molecule type" value="Genomic_DNA"/>
</dbReference>
<reference evidence="9" key="2">
    <citation type="submission" date="2020-09" db="EMBL/GenBank/DDBJ databases">
        <authorList>
            <person name="Sun Q."/>
            <person name="Ohkuma M."/>
        </authorList>
    </citation>
    <scope>NUCLEOTIDE SEQUENCE</scope>
    <source>
        <strain evidence="9">JCM 3276</strain>
    </source>
</reference>
<evidence type="ECO:0000256" key="3">
    <source>
        <dbReference type="ARBA" id="ARBA00022729"/>
    </source>
</evidence>
<evidence type="ECO:0000313" key="9">
    <source>
        <dbReference type="EMBL" id="GGS17581.1"/>
    </source>
</evidence>
<dbReference type="Pfam" id="PF08341">
    <property type="entry name" value="TED"/>
    <property type="match status" value="1"/>
</dbReference>
<evidence type="ECO:0000256" key="5">
    <source>
        <dbReference type="SAM" id="MobiDB-lite"/>
    </source>
</evidence>
<evidence type="ECO:0000259" key="8">
    <source>
        <dbReference type="PROSITE" id="PS50847"/>
    </source>
</evidence>
<evidence type="ECO:0000256" key="7">
    <source>
        <dbReference type="SAM" id="SignalP"/>
    </source>
</evidence>
<feature type="compositionally biased region" description="Low complexity" evidence="5">
    <location>
        <begin position="325"/>
        <end position="349"/>
    </location>
</feature>
<keyword evidence="6" id="KW-0472">Membrane</keyword>
<accession>A0A918G489</accession>
<organism evidence="9 10">
    <name type="scientific">Actinokineospora fastidiosa</name>
    <dbReference type="NCBI Taxonomy" id="1816"/>
    <lineage>
        <taxon>Bacteria</taxon>
        <taxon>Bacillati</taxon>
        <taxon>Actinomycetota</taxon>
        <taxon>Actinomycetes</taxon>
        <taxon>Pseudonocardiales</taxon>
        <taxon>Pseudonocardiaceae</taxon>
        <taxon>Actinokineospora</taxon>
    </lineage>
</organism>
<protein>
    <submittedName>
        <fullName evidence="9">TQXA domain-containing protein</fullName>
    </submittedName>
</protein>
<keyword evidence="2" id="KW-0964">Secreted</keyword>
<dbReference type="InterPro" id="IPR013552">
    <property type="entry name" value="Thioester_dom"/>
</dbReference>
<keyword evidence="10" id="KW-1185">Reference proteome</keyword>
<keyword evidence="1" id="KW-0134">Cell wall</keyword>
<dbReference type="Proteomes" id="UP000660680">
    <property type="component" value="Unassembled WGS sequence"/>
</dbReference>
<sequence length="396" mass="41328">MGKLGRVGAAVAATALLMGFAALPAAAEAASGRLDNSEGKKIEGEGLNIKGSDKNPHQASLLHLDLNGGGHLKVYCVEFHVGATQQRDMIETPWDAYPNPGSPFHANRGKIKWILHHGFPAKSLQELNALDLEWGEAGLEQTEAISATQAAIWHFSDGVELDRDDASARDDAEQDILALYDYLIANAEDLGEQPTPVLEINPDAVEGKAGEAIGPFKVTTNGEIAEVLTDLPEGVVLTTKDRAKITDAAQVADGAELFVNVPADAPAGEGGFALSTLSKVDIGRLFVVDGYHENGEGRGPAQSLIVAESEETELVAEAAVKWAEAPVTTTTPTTTTEPAPSTTTEAPVPSTTPAPPVPGDDLPDTGANILVPVLVGVGLLGAGAGALIWQRRRKTA</sequence>
<evidence type="ECO:0000256" key="1">
    <source>
        <dbReference type="ARBA" id="ARBA00022512"/>
    </source>
</evidence>
<keyword evidence="6" id="KW-0812">Transmembrane</keyword>
<evidence type="ECO:0000256" key="4">
    <source>
        <dbReference type="ARBA" id="ARBA00023088"/>
    </source>
</evidence>
<proteinExistence type="predicted"/>
<feature type="domain" description="Gram-positive cocci surface proteins LPxTG" evidence="8">
    <location>
        <begin position="362"/>
        <end position="396"/>
    </location>
</feature>
<comment type="caution">
    <text evidence="9">The sequence shown here is derived from an EMBL/GenBank/DDBJ whole genome shotgun (WGS) entry which is preliminary data.</text>
</comment>
<evidence type="ECO:0000313" key="10">
    <source>
        <dbReference type="Proteomes" id="UP000660680"/>
    </source>
</evidence>
<evidence type="ECO:0000256" key="2">
    <source>
        <dbReference type="ARBA" id="ARBA00022525"/>
    </source>
</evidence>
<dbReference type="InterPro" id="IPR019931">
    <property type="entry name" value="LPXTG_anchor"/>
</dbReference>
<feature type="chain" id="PRO_5037954384" evidence="7">
    <location>
        <begin position="30"/>
        <end position="396"/>
    </location>
</feature>
<dbReference type="NCBIfam" id="TIGR01167">
    <property type="entry name" value="LPXTG_anchor"/>
    <property type="match status" value="1"/>
</dbReference>
<dbReference type="AlphaFoldDB" id="A0A918G489"/>
<feature type="signal peptide" evidence="7">
    <location>
        <begin position="1"/>
        <end position="29"/>
    </location>
</feature>
<gene>
    <name evidence="9" type="ORF">GCM10010171_07550</name>
</gene>
<keyword evidence="6" id="KW-1133">Transmembrane helix</keyword>
<dbReference type="NCBIfam" id="TIGR03934">
    <property type="entry name" value="TQXA_dom"/>
    <property type="match status" value="1"/>
</dbReference>